<dbReference type="Proteomes" id="UP001302257">
    <property type="component" value="Chromosome"/>
</dbReference>
<dbReference type="SUPFAM" id="SSF55073">
    <property type="entry name" value="Nucleotide cyclase"/>
    <property type="match status" value="1"/>
</dbReference>
<evidence type="ECO:0000256" key="2">
    <source>
        <dbReference type="ARBA" id="ARBA00034247"/>
    </source>
</evidence>
<evidence type="ECO:0000259" key="5">
    <source>
        <dbReference type="PROSITE" id="PS50887"/>
    </source>
</evidence>
<dbReference type="CDD" id="cd01949">
    <property type="entry name" value="GGDEF"/>
    <property type="match status" value="1"/>
</dbReference>
<dbReference type="PANTHER" id="PTHR45138">
    <property type="entry name" value="REGULATORY COMPONENTS OF SENSORY TRANSDUCTION SYSTEM"/>
    <property type="match status" value="1"/>
</dbReference>
<dbReference type="InterPro" id="IPR029787">
    <property type="entry name" value="Nucleotide_cyclase"/>
</dbReference>
<dbReference type="NCBIfam" id="TIGR00254">
    <property type="entry name" value="GGDEF"/>
    <property type="match status" value="1"/>
</dbReference>
<dbReference type="Pfam" id="PF01590">
    <property type="entry name" value="GAF"/>
    <property type="match status" value="1"/>
</dbReference>
<dbReference type="InterPro" id="IPR029016">
    <property type="entry name" value="GAF-like_dom_sf"/>
</dbReference>
<dbReference type="SMART" id="SM00065">
    <property type="entry name" value="GAF"/>
    <property type="match status" value="1"/>
</dbReference>
<comment type="catalytic activity">
    <reaction evidence="2">
        <text>2 GTP = 3',3'-c-di-GMP + 2 diphosphate</text>
        <dbReference type="Rhea" id="RHEA:24898"/>
        <dbReference type="ChEBI" id="CHEBI:33019"/>
        <dbReference type="ChEBI" id="CHEBI:37565"/>
        <dbReference type="ChEBI" id="CHEBI:58805"/>
        <dbReference type="EC" id="2.7.7.65"/>
    </reaction>
</comment>
<keyword evidence="6" id="KW-0808">Transferase</keyword>
<dbReference type="Gene3D" id="3.30.70.270">
    <property type="match status" value="1"/>
</dbReference>
<protein>
    <recommendedName>
        <fullName evidence="1">diguanylate cyclase</fullName>
        <ecNumber evidence="1">2.7.7.65</ecNumber>
    </recommendedName>
</protein>
<feature type="compositionally biased region" description="Low complexity" evidence="4">
    <location>
        <begin position="1"/>
        <end position="15"/>
    </location>
</feature>
<dbReference type="EMBL" id="CP132507">
    <property type="protein sequence ID" value="WNO03356.1"/>
    <property type="molecule type" value="Genomic_DNA"/>
</dbReference>
<evidence type="ECO:0000256" key="4">
    <source>
        <dbReference type="SAM" id="MobiDB-lite"/>
    </source>
</evidence>
<evidence type="ECO:0000313" key="7">
    <source>
        <dbReference type="Proteomes" id="UP001302257"/>
    </source>
</evidence>
<dbReference type="InterPro" id="IPR000160">
    <property type="entry name" value="GGDEF_dom"/>
</dbReference>
<feature type="domain" description="GGDEF" evidence="5">
    <location>
        <begin position="248"/>
        <end position="376"/>
    </location>
</feature>
<sequence length="378" mass="41672">MTSSSGGPSPTQTQGKSACMHDPANLDEKLRIEDLRSFNILDTPAEQAYDDVVSLASYICDTPIALISLVDEDRQWFKARQGLSAMETPRGQAFCAHAIVEPDKVLEVPDALLDARFLDNPLVTGDPGIRFYAGAPLLTPSGAALGTVCVIDRVPRKLTERQSLALQALSRQVVQLLALRRANAELELVAKAQTLRQQQLENHQRRIEELNQDLQEQTLTDPLTALKNRRAFDTLLANEFARSQRSKSPLCLLMVDADHFKAYNDAFGHVAGDQALMFIALAIKSQARAYDHVARYGGEEFCVILPDTKLNEALLVAERIREAIKGIIGLRRPMTGSIGVAYSEGVNSPKRLVELADNAMYLAKQGGRDRVELFLPPI</sequence>
<proteinExistence type="predicted"/>
<evidence type="ECO:0000313" key="6">
    <source>
        <dbReference type="EMBL" id="WNO03356.1"/>
    </source>
</evidence>
<reference evidence="6 7" key="1">
    <citation type="submission" date="2023-08" db="EMBL/GenBank/DDBJ databases">
        <title>Rhodoferax potami sp. nov. and Rhodoferax mekongensis sp. nov., isolated from the Mekong River in Thailand.</title>
        <authorList>
            <person name="Kitikhun S."/>
            <person name="Charoenyingcharoen P."/>
            <person name="Siriarchawattana P."/>
            <person name="Likhitrattanapisal S."/>
            <person name="Nilsakha T."/>
            <person name="Chanpet A."/>
            <person name="Rattanawaree P."/>
            <person name="Ingsriswang S."/>
        </authorList>
    </citation>
    <scope>NUCLEOTIDE SEQUENCE [LARGE SCALE GENOMIC DNA]</scope>
    <source>
        <strain evidence="6 7">TBRC 17307</strain>
    </source>
</reference>
<evidence type="ECO:0000256" key="1">
    <source>
        <dbReference type="ARBA" id="ARBA00012528"/>
    </source>
</evidence>
<name>A0ABZ0AUP9_9BURK</name>
<dbReference type="Pfam" id="PF00990">
    <property type="entry name" value="GGDEF"/>
    <property type="match status" value="1"/>
</dbReference>
<dbReference type="InterPro" id="IPR050469">
    <property type="entry name" value="Diguanylate_Cyclase"/>
</dbReference>
<dbReference type="SMART" id="SM00267">
    <property type="entry name" value="GGDEF"/>
    <property type="match status" value="1"/>
</dbReference>
<dbReference type="InterPro" id="IPR003018">
    <property type="entry name" value="GAF"/>
</dbReference>
<dbReference type="GO" id="GO:0052621">
    <property type="term" value="F:diguanylate cyclase activity"/>
    <property type="evidence" value="ECO:0007669"/>
    <property type="project" value="UniProtKB-EC"/>
</dbReference>
<gene>
    <name evidence="6" type="ORF">RAN89_10480</name>
</gene>
<accession>A0ABZ0AUP9</accession>
<feature type="region of interest" description="Disordered" evidence="4">
    <location>
        <begin position="1"/>
        <end position="21"/>
    </location>
</feature>
<dbReference type="PROSITE" id="PS50887">
    <property type="entry name" value="GGDEF"/>
    <property type="match status" value="1"/>
</dbReference>
<organism evidence="6 7">
    <name type="scientific">Rhodoferax mekongensis</name>
    <dbReference type="NCBI Taxonomy" id="3068341"/>
    <lineage>
        <taxon>Bacteria</taxon>
        <taxon>Pseudomonadati</taxon>
        <taxon>Pseudomonadota</taxon>
        <taxon>Betaproteobacteria</taxon>
        <taxon>Burkholderiales</taxon>
        <taxon>Comamonadaceae</taxon>
        <taxon>Rhodoferax</taxon>
    </lineage>
</organism>
<dbReference type="Gene3D" id="3.30.450.40">
    <property type="match status" value="1"/>
</dbReference>
<dbReference type="EC" id="2.7.7.65" evidence="1"/>
<keyword evidence="3" id="KW-0175">Coiled coil</keyword>
<feature type="coiled-coil region" evidence="3">
    <location>
        <begin position="193"/>
        <end position="220"/>
    </location>
</feature>
<dbReference type="PANTHER" id="PTHR45138:SF9">
    <property type="entry name" value="DIGUANYLATE CYCLASE DGCM-RELATED"/>
    <property type="match status" value="1"/>
</dbReference>
<keyword evidence="6" id="KW-0548">Nucleotidyltransferase</keyword>
<dbReference type="RefSeq" id="WP_313866261.1">
    <property type="nucleotide sequence ID" value="NZ_CP132507.1"/>
</dbReference>
<keyword evidence="7" id="KW-1185">Reference proteome</keyword>
<dbReference type="SUPFAM" id="SSF55781">
    <property type="entry name" value="GAF domain-like"/>
    <property type="match status" value="1"/>
</dbReference>
<dbReference type="InterPro" id="IPR043128">
    <property type="entry name" value="Rev_trsase/Diguanyl_cyclase"/>
</dbReference>
<evidence type="ECO:0000256" key="3">
    <source>
        <dbReference type="SAM" id="Coils"/>
    </source>
</evidence>